<comment type="caution">
    <text evidence="2">The sequence shown here is derived from an EMBL/GenBank/DDBJ whole genome shotgun (WGS) entry which is preliminary data.</text>
</comment>
<feature type="compositionally biased region" description="Acidic residues" evidence="1">
    <location>
        <begin position="100"/>
        <end position="111"/>
    </location>
</feature>
<feature type="region of interest" description="Disordered" evidence="1">
    <location>
        <begin position="96"/>
        <end position="118"/>
    </location>
</feature>
<keyword evidence="3" id="KW-1185">Reference proteome</keyword>
<dbReference type="EMBL" id="JARBJD010000377">
    <property type="protein sequence ID" value="KAK2942879.1"/>
    <property type="molecule type" value="Genomic_DNA"/>
</dbReference>
<reference evidence="2 3" key="1">
    <citation type="journal article" date="2022" name="bioRxiv">
        <title>Genomics of Preaxostyla Flagellates Illuminates Evolutionary Transitions and the Path Towards Mitochondrial Loss.</title>
        <authorList>
            <person name="Novak L.V.F."/>
            <person name="Treitli S.C."/>
            <person name="Pyrih J."/>
            <person name="Halakuc P."/>
            <person name="Pipaliya S.V."/>
            <person name="Vacek V."/>
            <person name="Brzon O."/>
            <person name="Soukal P."/>
            <person name="Eme L."/>
            <person name="Dacks J.B."/>
            <person name="Karnkowska A."/>
            <person name="Elias M."/>
            <person name="Hampl V."/>
        </authorList>
    </citation>
    <scope>NUCLEOTIDE SEQUENCE [LARGE SCALE GENOMIC DNA]</scope>
    <source>
        <strain evidence="2">NAU3</strain>
        <tissue evidence="2">Gut</tissue>
    </source>
</reference>
<name>A0ABQ9WUQ6_9EUKA</name>
<evidence type="ECO:0000313" key="2">
    <source>
        <dbReference type="EMBL" id="KAK2942879.1"/>
    </source>
</evidence>
<sequence>MKIHDTSLSTITTAPSSGYADRVQKQIQNLEQQLHHCIKNQKETTLKLPIKRKVSSVPPLRYPLVDESKGLHDSMEVSTRNLRSVKRTQIWWQRSPPIMEMDDDSDEEEGEREPKIGN</sequence>
<gene>
    <name evidence="2" type="ORF">BLNAU_22208</name>
</gene>
<protein>
    <submittedName>
        <fullName evidence="2">Uncharacterized protein</fullName>
    </submittedName>
</protein>
<evidence type="ECO:0000256" key="1">
    <source>
        <dbReference type="SAM" id="MobiDB-lite"/>
    </source>
</evidence>
<dbReference type="Proteomes" id="UP001281761">
    <property type="component" value="Unassembled WGS sequence"/>
</dbReference>
<proteinExistence type="predicted"/>
<accession>A0ABQ9WUQ6</accession>
<organism evidence="2 3">
    <name type="scientific">Blattamonas nauphoetae</name>
    <dbReference type="NCBI Taxonomy" id="2049346"/>
    <lineage>
        <taxon>Eukaryota</taxon>
        <taxon>Metamonada</taxon>
        <taxon>Preaxostyla</taxon>
        <taxon>Oxymonadida</taxon>
        <taxon>Blattamonas</taxon>
    </lineage>
</organism>
<evidence type="ECO:0000313" key="3">
    <source>
        <dbReference type="Proteomes" id="UP001281761"/>
    </source>
</evidence>